<dbReference type="Proteomes" id="UP000632138">
    <property type="component" value="Unassembled WGS sequence"/>
</dbReference>
<dbReference type="EMBL" id="JAENHP010000008">
    <property type="protein sequence ID" value="MBM2618931.1"/>
    <property type="molecule type" value="Genomic_DNA"/>
</dbReference>
<organism evidence="2 3">
    <name type="scientific">Paractinoplanes ovalisporus</name>
    <dbReference type="NCBI Taxonomy" id="2810368"/>
    <lineage>
        <taxon>Bacteria</taxon>
        <taxon>Bacillati</taxon>
        <taxon>Actinomycetota</taxon>
        <taxon>Actinomycetes</taxon>
        <taxon>Micromonosporales</taxon>
        <taxon>Micromonosporaceae</taxon>
        <taxon>Paractinoplanes</taxon>
    </lineage>
</organism>
<reference evidence="2 3" key="1">
    <citation type="submission" date="2021-01" db="EMBL/GenBank/DDBJ databases">
        <title>Actinoplanes sp. nov. LDG1-06 isolated from lichen.</title>
        <authorList>
            <person name="Saeng-In P."/>
            <person name="Phongsopitanun W."/>
            <person name="Kanchanasin P."/>
            <person name="Yuki M."/>
            <person name="Kudo T."/>
            <person name="Ohkuma M."/>
            <person name="Tanasupawat S."/>
        </authorList>
    </citation>
    <scope>NUCLEOTIDE SEQUENCE [LARGE SCALE GENOMIC DNA]</scope>
    <source>
        <strain evidence="2 3">LDG1-06</strain>
    </source>
</reference>
<comment type="caution">
    <text evidence="2">The sequence shown here is derived from an EMBL/GenBank/DDBJ whole genome shotgun (WGS) entry which is preliminary data.</text>
</comment>
<name>A0ABS2AGH0_9ACTN</name>
<protein>
    <recommendedName>
        <fullName evidence="4">2TM domain-containing protein</fullName>
    </recommendedName>
</protein>
<feature type="transmembrane region" description="Helical" evidence="1">
    <location>
        <begin position="151"/>
        <end position="171"/>
    </location>
</feature>
<keyword evidence="3" id="KW-1185">Reference proteome</keyword>
<feature type="transmembrane region" description="Helical" evidence="1">
    <location>
        <begin position="64"/>
        <end position="82"/>
    </location>
</feature>
<evidence type="ECO:0008006" key="4">
    <source>
        <dbReference type="Google" id="ProtNLM"/>
    </source>
</evidence>
<evidence type="ECO:0000313" key="3">
    <source>
        <dbReference type="Proteomes" id="UP000632138"/>
    </source>
</evidence>
<gene>
    <name evidence="2" type="ORF">JIG36_25560</name>
</gene>
<evidence type="ECO:0000313" key="2">
    <source>
        <dbReference type="EMBL" id="MBM2618931.1"/>
    </source>
</evidence>
<feature type="transmembrane region" description="Helical" evidence="1">
    <location>
        <begin position="6"/>
        <end position="26"/>
    </location>
</feature>
<sequence>MIVAIVACEIGFWVLLVGGLAARYLLKARTLSTVLLVSVPLVDVALLAFSVIDLRRGGEAGTAHALAAVYLGVSVAFGHQMVRWADQRFAHRFAGGPPPVKPPKGGREHAAYERRMWLRHLTAYAIAALILGVFVALIGDLGRTGALWNTMRIWAVVLVIDGIVAFSYTFARRPISSAKDR</sequence>
<proteinExistence type="predicted"/>
<feature type="transmembrane region" description="Helical" evidence="1">
    <location>
        <begin position="121"/>
        <end position="139"/>
    </location>
</feature>
<dbReference type="RefSeq" id="WP_203378933.1">
    <property type="nucleotide sequence ID" value="NZ_JAENHP010000008.1"/>
</dbReference>
<accession>A0ABS2AGH0</accession>
<keyword evidence="1" id="KW-0812">Transmembrane</keyword>
<keyword evidence="1" id="KW-0472">Membrane</keyword>
<keyword evidence="1" id="KW-1133">Transmembrane helix</keyword>
<evidence type="ECO:0000256" key="1">
    <source>
        <dbReference type="SAM" id="Phobius"/>
    </source>
</evidence>
<feature type="transmembrane region" description="Helical" evidence="1">
    <location>
        <begin position="33"/>
        <end position="52"/>
    </location>
</feature>